<dbReference type="GO" id="GO:1990481">
    <property type="term" value="P:mRNA pseudouridine synthesis"/>
    <property type="evidence" value="ECO:0007669"/>
    <property type="project" value="TreeGrafter"/>
</dbReference>
<proteinExistence type="inferred from homology"/>
<dbReference type="InterPro" id="IPR014780">
    <property type="entry name" value="tRNA_psdUridine_synth_TruB"/>
</dbReference>
<dbReference type="InterPro" id="IPR032819">
    <property type="entry name" value="TruB_C"/>
</dbReference>
<evidence type="ECO:0000259" key="6">
    <source>
        <dbReference type="Pfam" id="PF01509"/>
    </source>
</evidence>
<comment type="similarity">
    <text evidence="2 5">Belongs to the pseudouridine synthase TruB family. Type 1 subfamily.</text>
</comment>
<feature type="domain" description="tRNA pseudouridylate synthase B C-terminal" evidence="7">
    <location>
        <begin position="174"/>
        <end position="241"/>
    </location>
</feature>
<feature type="domain" description="Pseudouridine synthase II N-terminal" evidence="6">
    <location>
        <begin position="23"/>
        <end position="173"/>
    </location>
</feature>
<evidence type="ECO:0000256" key="5">
    <source>
        <dbReference type="HAMAP-Rule" id="MF_01080"/>
    </source>
</evidence>
<accession>A0A1U7JAE6</accession>
<dbReference type="PANTHER" id="PTHR13767:SF2">
    <property type="entry name" value="PSEUDOURIDYLATE SYNTHASE TRUB1"/>
    <property type="match status" value="1"/>
</dbReference>
<feature type="active site" description="Nucleophile" evidence="5">
    <location>
        <position position="38"/>
    </location>
</feature>
<comment type="catalytic activity">
    <reaction evidence="1 5">
        <text>uridine(55) in tRNA = pseudouridine(55) in tRNA</text>
        <dbReference type="Rhea" id="RHEA:42532"/>
        <dbReference type="Rhea" id="RHEA-COMP:10101"/>
        <dbReference type="Rhea" id="RHEA-COMP:10102"/>
        <dbReference type="ChEBI" id="CHEBI:65314"/>
        <dbReference type="ChEBI" id="CHEBI:65315"/>
        <dbReference type="EC" id="5.4.99.25"/>
    </reaction>
</comment>
<evidence type="ECO:0000259" key="7">
    <source>
        <dbReference type="Pfam" id="PF16198"/>
    </source>
</evidence>
<dbReference type="SUPFAM" id="SSF55120">
    <property type="entry name" value="Pseudouridine synthase"/>
    <property type="match status" value="1"/>
</dbReference>
<dbReference type="EMBL" id="MRCG01000001">
    <property type="protein sequence ID" value="OKH50682.1"/>
    <property type="molecule type" value="Genomic_DNA"/>
</dbReference>
<evidence type="ECO:0000256" key="3">
    <source>
        <dbReference type="ARBA" id="ARBA00022694"/>
    </source>
</evidence>
<dbReference type="Gene3D" id="3.30.2350.10">
    <property type="entry name" value="Pseudouridine synthase"/>
    <property type="match status" value="1"/>
</dbReference>
<dbReference type="HAMAP" id="MF_01080">
    <property type="entry name" value="TruB_bact"/>
    <property type="match status" value="1"/>
</dbReference>
<evidence type="ECO:0000313" key="9">
    <source>
        <dbReference type="Proteomes" id="UP000185557"/>
    </source>
</evidence>
<dbReference type="NCBIfam" id="TIGR00431">
    <property type="entry name" value="TruB"/>
    <property type="match status" value="1"/>
</dbReference>
<dbReference type="CDD" id="cd02573">
    <property type="entry name" value="PseudoU_synth_EcTruB"/>
    <property type="match status" value="1"/>
</dbReference>
<evidence type="ECO:0000256" key="2">
    <source>
        <dbReference type="ARBA" id="ARBA00005642"/>
    </source>
</evidence>
<dbReference type="GO" id="GO:0160148">
    <property type="term" value="F:tRNA pseudouridine(55) synthase activity"/>
    <property type="evidence" value="ECO:0007669"/>
    <property type="project" value="UniProtKB-EC"/>
</dbReference>
<name>A0A1U7JAE6_9CYAN</name>
<gene>
    <name evidence="5" type="primary">truB</name>
    <name evidence="8" type="ORF">NIES30_00870</name>
</gene>
<dbReference type="InterPro" id="IPR002501">
    <property type="entry name" value="PsdUridine_synth_N"/>
</dbReference>
<comment type="function">
    <text evidence="5">Responsible for synthesis of pseudouridine from uracil-55 in the psi GC loop of transfer RNAs.</text>
</comment>
<evidence type="ECO:0000313" key="8">
    <source>
        <dbReference type="EMBL" id="OKH50682.1"/>
    </source>
</evidence>
<dbReference type="STRING" id="549789.NIES30_00870"/>
<reference evidence="8 9" key="1">
    <citation type="submission" date="2016-11" db="EMBL/GenBank/DDBJ databases">
        <title>Draft Genome Sequences of Nine Cyanobacterial Strains from Diverse Habitats.</title>
        <authorList>
            <person name="Zhu T."/>
            <person name="Hou S."/>
            <person name="Lu X."/>
            <person name="Hess W.R."/>
        </authorList>
    </citation>
    <scope>NUCLEOTIDE SEQUENCE [LARGE SCALE GENOMIC DNA]</scope>
    <source>
        <strain evidence="8 9">NIES-30</strain>
    </source>
</reference>
<evidence type="ECO:0000256" key="1">
    <source>
        <dbReference type="ARBA" id="ARBA00000385"/>
    </source>
</evidence>
<dbReference type="Pfam" id="PF01509">
    <property type="entry name" value="TruB_N"/>
    <property type="match status" value="1"/>
</dbReference>
<dbReference type="AlphaFoldDB" id="A0A1U7JAE6"/>
<dbReference type="Pfam" id="PF16198">
    <property type="entry name" value="TruB_C_2"/>
    <property type="match status" value="1"/>
</dbReference>
<comment type="caution">
    <text evidence="8">The sequence shown here is derived from an EMBL/GenBank/DDBJ whole genome shotgun (WGS) entry which is preliminary data.</text>
</comment>
<dbReference type="EC" id="5.4.99.25" evidence="5"/>
<dbReference type="PANTHER" id="PTHR13767">
    <property type="entry name" value="TRNA-PSEUDOURIDINE SYNTHASE"/>
    <property type="match status" value="1"/>
</dbReference>
<keyword evidence="3 5" id="KW-0819">tRNA processing</keyword>
<dbReference type="Proteomes" id="UP000185557">
    <property type="component" value="Unassembled WGS sequence"/>
</dbReference>
<dbReference type="GO" id="GO:0003723">
    <property type="term" value="F:RNA binding"/>
    <property type="evidence" value="ECO:0007669"/>
    <property type="project" value="InterPro"/>
</dbReference>
<organism evidence="8 9">
    <name type="scientific">Phormidium tenue NIES-30</name>
    <dbReference type="NCBI Taxonomy" id="549789"/>
    <lineage>
        <taxon>Bacteria</taxon>
        <taxon>Bacillati</taxon>
        <taxon>Cyanobacteriota</taxon>
        <taxon>Cyanophyceae</taxon>
        <taxon>Oscillatoriophycideae</taxon>
        <taxon>Oscillatoriales</taxon>
        <taxon>Oscillatoriaceae</taxon>
        <taxon>Phormidium</taxon>
    </lineage>
</organism>
<dbReference type="GO" id="GO:0031119">
    <property type="term" value="P:tRNA pseudouridine synthesis"/>
    <property type="evidence" value="ECO:0007669"/>
    <property type="project" value="UniProtKB-UniRule"/>
</dbReference>
<sequence length="295" mass="32143">MQGFLNFYKPQGMSSHDCVGAVRRLTGIKKVGHGGTLDPLAEGVLPIAVGRATRLLPYLPEGKAYRAVIRFGLTTTTDDLEGEILTQQAADRLTVEAIAACLLEFEGTIDQVPPAFSAIQVQGQRLYDLARKGRVVTPPSRTVIIHQLTVQHWQPGEQPELTLDIDCGPGTYIRSIARDLGDRLSTGATLAHLTRTRSGGFDASHSLTLETVADLIEKQMLELVDPAIALEHLPAIALPAELALRWQQGQKFPPTMVIPSNTPYRVLNESNGTFLGIAQLEEREEGPILKAKMVL</sequence>
<evidence type="ECO:0000256" key="4">
    <source>
        <dbReference type="ARBA" id="ARBA00023235"/>
    </source>
</evidence>
<keyword evidence="9" id="KW-1185">Reference proteome</keyword>
<protein>
    <recommendedName>
        <fullName evidence="5">tRNA pseudouridine synthase B</fullName>
        <ecNumber evidence="5">5.4.99.25</ecNumber>
    </recommendedName>
    <alternativeName>
        <fullName evidence="5">tRNA pseudouridine(55) synthase</fullName>
        <shortName evidence="5">Psi55 synthase</shortName>
    </alternativeName>
    <alternativeName>
        <fullName evidence="5">tRNA pseudouridylate synthase</fullName>
    </alternativeName>
    <alternativeName>
        <fullName evidence="5">tRNA-uridine isomerase</fullName>
    </alternativeName>
</protein>
<keyword evidence="4 5" id="KW-0413">Isomerase</keyword>
<dbReference type="OrthoDB" id="9802309at2"/>
<dbReference type="InterPro" id="IPR020103">
    <property type="entry name" value="PsdUridine_synth_cat_dom_sf"/>
</dbReference>